<reference evidence="1 2" key="1">
    <citation type="journal article" date="2022" name="Int. J. Syst. Evol. Microbiol.">
        <title>Miniphocaeibacter halophilus sp. nov., an ammonium-tolerant acetate-producing bacterium isolated from a biogas system.</title>
        <authorList>
            <person name="Schnurer A."/>
            <person name="Singh A."/>
            <person name="Bi S."/>
            <person name="Qiao W."/>
            <person name="Westerholm M."/>
        </authorList>
    </citation>
    <scope>NUCLEOTIDE SEQUENCE [LARGE SCALE GENOMIC DNA]</scope>
    <source>
        <strain evidence="1 2">AMB_01</strain>
    </source>
</reference>
<protein>
    <submittedName>
        <fullName evidence="1">Uncharacterized protein</fullName>
    </submittedName>
</protein>
<name>A0AC61MTB6_9FIRM</name>
<dbReference type="EMBL" id="CP066744">
    <property type="protein sequence ID" value="QQK08949.1"/>
    <property type="molecule type" value="Genomic_DNA"/>
</dbReference>
<gene>
    <name evidence="1" type="ORF">JFY71_05275</name>
</gene>
<organism evidence="1 2">
    <name type="scientific">Miniphocaeibacter halophilus</name>
    <dbReference type="NCBI Taxonomy" id="2931922"/>
    <lineage>
        <taxon>Bacteria</taxon>
        <taxon>Bacillati</taxon>
        <taxon>Bacillota</taxon>
        <taxon>Tissierellia</taxon>
        <taxon>Tissierellales</taxon>
        <taxon>Peptoniphilaceae</taxon>
        <taxon>Miniphocaeibacter</taxon>
    </lineage>
</organism>
<dbReference type="Proteomes" id="UP000595814">
    <property type="component" value="Chromosome"/>
</dbReference>
<keyword evidence="2" id="KW-1185">Reference proteome</keyword>
<evidence type="ECO:0000313" key="2">
    <source>
        <dbReference type="Proteomes" id="UP000595814"/>
    </source>
</evidence>
<accession>A0AC61MTB6</accession>
<proteinExistence type="predicted"/>
<sequence length="247" mass="29508">MKKFLKNNKIKIIIILMFTYIILLLVDLYFYRKFVNASFDEYVEAQGLKNEATTEKPELTNDNFFLRGKLKREIIYTENFRTHFVYETSGRRFPALPLVNLIDYKSNIEKNPNLYKGVNFYNLNYKGEIIFGEFGKEEEKIHEGQLDKSGNLLTELPWIKDYEYDENSEEVQEFIQDTNDLMDYYYEDGQVDEIKTYNNLRELYKDLVKEGTLESTFTYEDYLEYIVDSKMAEKKFLEDIEESSNGN</sequence>
<evidence type="ECO:0000313" key="1">
    <source>
        <dbReference type="EMBL" id="QQK08949.1"/>
    </source>
</evidence>